<dbReference type="PANTHER" id="PTHR31344:SF11">
    <property type="entry name" value="NUCLEOLAR PROTEIN GAR2-LIKE PROTEIN"/>
    <property type="match status" value="1"/>
</dbReference>
<feature type="compositionally biased region" description="Basic and acidic residues" evidence="2">
    <location>
        <begin position="19"/>
        <end position="28"/>
    </location>
</feature>
<dbReference type="PANTHER" id="PTHR31344">
    <property type="entry name" value="NUCLEAR PORE COMPLEX PROTEIN NUP205"/>
    <property type="match status" value="1"/>
</dbReference>
<feature type="compositionally biased region" description="Basic residues" evidence="2">
    <location>
        <begin position="8"/>
        <end position="18"/>
    </location>
</feature>
<dbReference type="AlphaFoldDB" id="A0AAV1CY27"/>
<keyword evidence="4" id="KW-1185">Reference proteome</keyword>
<name>A0AAV1CY27_OLDCO</name>
<evidence type="ECO:0000313" key="4">
    <source>
        <dbReference type="Proteomes" id="UP001161247"/>
    </source>
</evidence>
<evidence type="ECO:0000256" key="1">
    <source>
        <dbReference type="SAM" id="Coils"/>
    </source>
</evidence>
<feature type="coiled-coil region" evidence="1">
    <location>
        <begin position="269"/>
        <end position="296"/>
    </location>
</feature>
<feature type="compositionally biased region" description="Basic and acidic residues" evidence="2">
    <location>
        <begin position="81"/>
        <end position="117"/>
    </location>
</feature>
<dbReference type="GO" id="GO:0005643">
    <property type="term" value="C:nuclear pore"/>
    <property type="evidence" value="ECO:0007669"/>
    <property type="project" value="InterPro"/>
</dbReference>
<protein>
    <submittedName>
        <fullName evidence="3">OLC1v1037016C1</fullName>
    </submittedName>
</protein>
<evidence type="ECO:0000256" key="2">
    <source>
        <dbReference type="SAM" id="MobiDB-lite"/>
    </source>
</evidence>
<feature type="compositionally biased region" description="Low complexity" evidence="2">
    <location>
        <begin position="395"/>
        <end position="417"/>
    </location>
</feature>
<feature type="compositionally biased region" description="Polar residues" evidence="2">
    <location>
        <begin position="177"/>
        <end position="193"/>
    </location>
</feature>
<reference evidence="3" key="1">
    <citation type="submission" date="2023-03" db="EMBL/GenBank/DDBJ databases">
        <authorList>
            <person name="Julca I."/>
        </authorList>
    </citation>
    <scope>NUCLEOTIDE SEQUENCE</scope>
</reference>
<keyword evidence="1" id="KW-0175">Coiled coil</keyword>
<organism evidence="3 4">
    <name type="scientific">Oldenlandia corymbosa var. corymbosa</name>
    <dbReference type="NCBI Taxonomy" id="529605"/>
    <lineage>
        <taxon>Eukaryota</taxon>
        <taxon>Viridiplantae</taxon>
        <taxon>Streptophyta</taxon>
        <taxon>Embryophyta</taxon>
        <taxon>Tracheophyta</taxon>
        <taxon>Spermatophyta</taxon>
        <taxon>Magnoliopsida</taxon>
        <taxon>eudicotyledons</taxon>
        <taxon>Gunneridae</taxon>
        <taxon>Pentapetalae</taxon>
        <taxon>asterids</taxon>
        <taxon>lamiids</taxon>
        <taxon>Gentianales</taxon>
        <taxon>Rubiaceae</taxon>
        <taxon>Rubioideae</taxon>
        <taxon>Spermacoceae</taxon>
        <taxon>Hedyotis-Oldenlandia complex</taxon>
        <taxon>Oldenlandia</taxon>
    </lineage>
</organism>
<dbReference type="EMBL" id="OX459120">
    <property type="protein sequence ID" value="CAI9100086.1"/>
    <property type="molecule type" value="Genomic_DNA"/>
</dbReference>
<sequence>MKEVERKKVLKNNPKKFSGKPEKRDHNLQNRSNRKALKAEDTKVKVSHAKKGDSVTVVSDSNTGSESSEVYENMVIDYSDEVQKSEEASSDMEKLSLSEKEVNAKSSDLSHDVKNEPAEEMGEETDTDTNTDSHSSQGDLAAADDEKVEKAARVIRTPKSDSSAGNSQSERIKTDQKNNMNWTKASKSTPKKNTSPDEDPSKGAGRDVSDGLKNMKVHPKPMSDNSEVVDKPIMEAKGKDDPDETSIGADNVESDDDVVSEGNYEREGNAVADQKIQELESRIDKLEEELREVAALEVALYSVVPEHGSSAHKVHTPARRLCRLYIHACKHWSLDKRATVARNTVSGLILIAKSCGHDVPRLSFWLSNTVVLREIISQTFASSCQSGQLTRIFESNGGKNSNTKSSSYVSKSNSGSKQPKKPGFIQFVDDWEETRTFTAALEKVESWIFSRMVESIWWQALTPHMQSPTDNERNIKVLGRTLGPTLGDQQQGSFSVNLWKNAFEDALRRLCPVRAGGHECGCLPVLARKVMEQCLARLDVAMFNAILRESAHEIPTDPVSDPIVDSRVLPIPAGDLSFGSGAQLKNSVGNWSRCLNDLFGMGNQDVSKGTGDEPKCFDLLNALSDLLMLPKDMIMDRTVRMEVCPQISLPLLKRILCNFTPDEFCPDPVPGAVLEALNAECIIERRLSNDSAGSFPYPAAPVVYTPPSAEDVAEKVAEAGGKLQLSRSASAIQRKGYTSDEDLVELDCPLAAIVDKIPPSPTNPAKVVKNDQSHEKEKCEIGGNARYELLREVWRAT</sequence>
<feature type="compositionally biased region" description="Basic and acidic residues" evidence="2">
    <location>
        <begin position="228"/>
        <end position="240"/>
    </location>
</feature>
<feature type="compositionally biased region" description="Polar residues" evidence="2">
    <location>
        <begin position="56"/>
        <end position="70"/>
    </location>
</feature>
<proteinExistence type="predicted"/>
<accession>A0AAV1CY27</accession>
<dbReference type="InterPro" id="IPR021827">
    <property type="entry name" value="Nup186/Nup192/Nup205"/>
</dbReference>
<feature type="region of interest" description="Disordered" evidence="2">
    <location>
        <begin position="395"/>
        <end position="421"/>
    </location>
</feature>
<feature type="region of interest" description="Disordered" evidence="2">
    <location>
        <begin position="1"/>
        <end position="256"/>
    </location>
</feature>
<feature type="compositionally biased region" description="Polar residues" evidence="2">
    <location>
        <begin position="160"/>
        <end position="169"/>
    </location>
</feature>
<dbReference type="Proteomes" id="UP001161247">
    <property type="component" value="Chromosome 3"/>
</dbReference>
<evidence type="ECO:0000313" key="3">
    <source>
        <dbReference type="EMBL" id="CAI9100086.1"/>
    </source>
</evidence>
<feature type="compositionally biased region" description="Acidic residues" evidence="2">
    <location>
        <begin position="118"/>
        <end position="129"/>
    </location>
</feature>
<feature type="compositionally biased region" description="Basic and acidic residues" evidence="2">
    <location>
        <begin position="199"/>
        <end position="210"/>
    </location>
</feature>
<gene>
    <name evidence="3" type="ORF">OLC1_LOCUS9996</name>
</gene>